<reference evidence="2 3" key="1">
    <citation type="submission" date="2014-04" db="EMBL/GenBank/DDBJ databases">
        <authorList>
            <consortium name="DOE Joint Genome Institute"/>
            <person name="Kuo A."/>
            <person name="Zuccaro A."/>
            <person name="Kohler A."/>
            <person name="Nagy L.G."/>
            <person name="Floudas D."/>
            <person name="Copeland A."/>
            <person name="Barry K.W."/>
            <person name="Cichocki N."/>
            <person name="Veneault-Fourrey C."/>
            <person name="LaButti K."/>
            <person name="Lindquist E.A."/>
            <person name="Lipzen A."/>
            <person name="Lundell T."/>
            <person name="Morin E."/>
            <person name="Murat C."/>
            <person name="Sun H."/>
            <person name="Tunlid A."/>
            <person name="Henrissat B."/>
            <person name="Grigoriev I.V."/>
            <person name="Hibbett D.S."/>
            <person name="Martin F."/>
            <person name="Nordberg H.P."/>
            <person name="Cantor M.N."/>
            <person name="Hua S.X."/>
        </authorList>
    </citation>
    <scope>NUCLEOTIDE SEQUENCE [LARGE SCALE GENOMIC DNA]</scope>
    <source>
        <strain evidence="2 3">MAFF 305830</strain>
    </source>
</reference>
<protein>
    <submittedName>
        <fullName evidence="2">Uncharacterized protein</fullName>
    </submittedName>
</protein>
<evidence type="ECO:0000256" key="1">
    <source>
        <dbReference type="SAM" id="Phobius"/>
    </source>
</evidence>
<dbReference type="EMBL" id="KN824447">
    <property type="protein sequence ID" value="KIM20305.1"/>
    <property type="molecule type" value="Genomic_DNA"/>
</dbReference>
<keyword evidence="1" id="KW-1133">Transmembrane helix</keyword>
<reference evidence="3" key="2">
    <citation type="submission" date="2015-01" db="EMBL/GenBank/DDBJ databases">
        <title>Evolutionary Origins and Diversification of the Mycorrhizal Mutualists.</title>
        <authorList>
            <consortium name="DOE Joint Genome Institute"/>
            <consortium name="Mycorrhizal Genomics Consortium"/>
            <person name="Kohler A."/>
            <person name="Kuo A."/>
            <person name="Nagy L.G."/>
            <person name="Floudas D."/>
            <person name="Copeland A."/>
            <person name="Barry K.W."/>
            <person name="Cichocki N."/>
            <person name="Veneault-Fourrey C."/>
            <person name="LaButti K."/>
            <person name="Lindquist E.A."/>
            <person name="Lipzen A."/>
            <person name="Lundell T."/>
            <person name="Morin E."/>
            <person name="Murat C."/>
            <person name="Riley R."/>
            <person name="Ohm R."/>
            <person name="Sun H."/>
            <person name="Tunlid A."/>
            <person name="Henrissat B."/>
            <person name="Grigoriev I.V."/>
            <person name="Hibbett D.S."/>
            <person name="Martin F."/>
        </authorList>
    </citation>
    <scope>NUCLEOTIDE SEQUENCE [LARGE SCALE GENOMIC DNA]</scope>
    <source>
        <strain evidence="3">MAFF 305830</strain>
    </source>
</reference>
<dbReference type="InterPro" id="IPR032675">
    <property type="entry name" value="LRR_dom_sf"/>
</dbReference>
<dbReference type="HOGENOM" id="CLU_1240782_0_0_1"/>
<keyword evidence="1" id="KW-0472">Membrane</keyword>
<name>A0A0C3A6P7_SERVB</name>
<dbReference type="Proteomes" id="UP000054097">
    <property type="component" value="Unassembled WGS sequence"/>
</dbReference>
<keyword evidence="3" id="KW-1185">Reference proteome</keyword>
<gene>
    <name evidence="2" type="ORF">M408DRAFT_334034</name>
</gene>
<sequence length="223" mass="25405">MQETPVFRLPSIKHLSILSNRFSLSQVLNDYGFQLETLTILARERFEGEFWSEFWSYLPNLLNLDIQYLALSAIHAVPHAHPLQQLCVHSLPCTGQQVDMIRHILEKCPRVPDLRISDIMISDSMKELISPLADKNNAVITTSTIPVAPNPPKHRRPRTRRPGTPIWITILFVISLPFLAMAYLIYELIAWLYGLVKGSWGLCLSTFRRRQGGSRTDSTVGNV</sequence>
<proteinExistence type="predicted"/>
<organism evidence="2 3">
    <name type="scientific">Serendipita vermifera MAFF 305830</name>
    <dbReference type="NCBI Taxonomy" id="933852"/>
    <lineage>
        <taxon>Eukaryota</taxon>
        <taxon>Fungi</taxon>
        <taxon>Dikarya</taxon>
        <taxon>Basidiomycota</taxon>
        <taxon>Agaricomycotina</taxon>
        <taxon>Agaricomycetes</taxon>
        <taxon>Sebacinales</taxon>
        <taxon>Serendipitaceae</taxon>
        <taxon>Serendipita</taxon>
    </lineage>
</organism>
<feature type="transmembrane region" description="Helical" evidence="1">
    <location>
        <begin position="165"/>
        <end position="184"/>
    </location>
</feature>
<accession>A0A0C3A6P7</accession>
<evidence type="ECO:0000313" key="2">
    <source>
        <dbReference type="EMBL" id="KIM20305.1"/>
    </source>
</evidence>
<feature type="transmembrane region" description="Helical" evidence="1">
    <location>
        <begin position="190"/>
        <end position="207"/>
    </location>
</feature>
<keyword evidence="1" id="KW-0812">Transmembrane</keyword>
<evidence type="ECO:0000313" key="3">
    <source>
        <dbReference type="Proteomes" id="UP000054097"/>
    </source>
</evidence>
<dbReference type="Gene3D" id="3.80.10.10">
    <property type="entry name" value="Ribonuclease Inhibitor"/>
    <property type="match status" value="1"/>
</dbReference>
<dbReference type="SUPFAM" id="SSF52047">
    <property type="entry name" value="RNI-like"/>
    <property type="match status" value="1"/>
</dbReference>
<dbReference type="AlphaFoldDB" id="A0A0C3A6P7"/>